<protein>
    <submittedName>
        <fullName evidence="1">SRPBCC family protein</fullName>
    </submittedName>
</protein>
<dbReference type="SUPFAM" id="SSF55961">
    <property type="entry name" value="Bet v1-like"/>
    <property type="match status" value="1"/>
</dbReference>
<dbReference type="Proteomes" id="UP001596004">
    <property type="component" value="Unassembled WGS sequence"/>
</dbReference>
<proteinExistence type="predicted"/>
<accession>A0ABV9CHD9</accession>
<name>A0ABV9CHD9_9ACTN</name>
<dbReference type="InterPro" id="IPR019587">
    <property type="entry name" value="Polyketide_cyclase/dehydratase"/>
</dbReference>
<comment type="caution">
    <text evidence="1">The sequence shown here is derived from an EMBL/GenBank/DDBJ whole genome shotgun (WGS) entry which is preliminary data.</text>
</comment>
<dbReference type="Pfam" id="PF10604">
    <property type="entry name" value="Polyketide_cyc2"/>
    <property type="match status" value="1"/>
</dbReference>
<keyword evidence="2" id="KW-1185">Reference proteome</keyword>
<reference evidence="2" key="1">
    <citation type="journal article" date="2019" name="Int. J. Syst. Evol. Microbiol.">
        <title>The Global Catalogue of Microorganisms (GCM) 10K type strain sequencing project: providing services to taxonomists for standard genome sequencing and annotation.</title>
        <authorList>
            <consortium name="The Broad Institute Genomics Platform"/>
            <consortium name="The Broad Institute Genome Sequencing Center for Infectious Disease"/>
            <person name="Wu L."/>
            <person name="Ma J."/>
        </authorList>
    </citation>
    <scope>NUCLEOTIDE SEQUENCE [LARGE SCALE GENOMIC DNA]</scope>
    <source>
        <strain evidence="2">CGMCC 4.7132</strain>
    </source>
</reference>
<dbReference type="Gene3D" id="3.30.530.20">
    <property type="match status" value="1"/>
</dbReference>
<gene>
    <name evidence="1" type="ORF">ACFO60_15100</name>
</gene>
<dbReference type="EMBL" id="JBHSFP010000008">
    <property type="protein sequence ID" value="MFC4532097.1"/>
    <property type="molecule type" value="Genomic_DNA"/>
</dbReference>
<dbReference type="InterPro" id="IPR023393">
    <property type="entry name" value="START-like_dom_sf"/>
</dbReference>
<evidence type="ECO:0000313" key="1">
    <source>
        <dbReference type="EMBL" id="MFC4532097.1"/>
    </source>
</evidence>
<organism evidence="1 2">
    <name type="scientific">Sphaerisporangium dianthi</name>
    <dbReference type="NCBI Taxonomy" id="1436120"/>
    <lineage>
        <taxon>Bacteria</taxon>
        <taxon>Bacillati</taxon>
        <taxon>Actinomycetota</taxon>
        <taxon>Actinomycetes</taxon>
        <taxon>Streptosporangiales</taxon>
        <taxon>Streptosporangiaceae</taxon>
        <taxon>Sphaerisporangium</taxon>
    </lineage>
</organism>
<sequence>MKNRVGAVTAIVVVGGLMGVTGAPARAEATRVGGFDRTVVRCAGKTVDTSAKIRYRTETVIAAPLRTVWRLQTDVERWPSWQKPVLSSKRLDRGPLRPGSSFRWTTPVPETEVNPATTLEVTSTVRQLRHQKCLRWDGPAIGAGLRIDKGVHVWTFTEVGGRVVVRTEETWRGDQVEQDVGLSTTALGAGLETWLTELKTVAEREGKRTRHPAPM</sequence>
<evidence type="ECO:0000313" key="2">
    <source>
        <dbReference type="Proteomes" id="UP001596004"/>
    </source>
</evidence>